<protein>
    <recommendedName>
        <fullName evidence="4">Secreted protein</fullName>
    </recommendedName>
</protein>
<sequence>MTNFALMISAIVAATVVALEANPAALKSEFPPSPAMGSSSGSLTGPSPKSPFSDTSSNHQPKGQSCDQVSVLNDAVYCIKGPACSGRGAMPTAVRCPQAGATAVDGCTPSLRSFDGNWGLCVAPVSSVCRKLPKSDTWGCVWP</sequence>
<gene>
    <name evidence="3" type="ORF">H257_18286</name>
</gene>
<dbReference type="STRING" id="112090.W4FDK3"/>
<feature type="signal peptide" evidence="2">
    <location>
        <begin position="1"/>
        <end position="18"/>
    </location>
</feature>
<proteinExistence type="predicted"/>
<dbReference type="VEuPathDB" id="FungiDB:H257_18286"/>
<feature type="chain" id="PRO_5004840227" description="Secreted protein" evidence="2">
    <location>
        <begin position="19"/>
        <end position="143"/>
    </location>
</feature>
<feature type="region of interest" description="Disordered" evidence="1">
    <location>
        <begin position="28"/>
        <end position="65"/>
    </location>
</feature>
<dbReference type="AlphaFoldDB" id="W4FDK3"/>
<reference evidence="3" key="1">
    <citation type="submission" date="2013-12" db="EMBL/GenBank/DDBJ databases">
        <title>The Genome Sequence of Aphanomyces astaci APO3.</title>
        <authorList>
            <consortium name="The Broad Institute Genomics Platform"/>
            <person name="Russ C."/>
            <person name="Tyler B."/>
            <person name="van West P."/>
            <person name="Dieguez-Uribeondo J."/>
            <person name="Young S.K."/>
            <person name="Zeng Q."/>
            <person name="Gargeya S."/>
            <person name="Fitzgerald M."/>
            <person name="Abouelleil A."/>
            <person name="Alvarado L."/>
            <person name="Chapman S.B."/>
            <person name="Gainer-Dewar J."/>
            <person name="Goldberg J."/>
            <person name="Griggs A."/>
            <person name="Gujja S."/>
            <person name="Hansen M."/>
            <person name="Howarth C."/>
            <person name="Imamovic A."/>
            <person name="Ireland A."/>
            <person name="Larimer J."/>
            <person name="McCowan C."/>
            <person name="Murphy C."/>
            <person name="Pearson M."/>
            <person name="Poon T.W."/>
            <person name="Priest M."/>
            <person name="Roberts A."/>
            <person name="Saif S."/>
            <person name="Shea T."/>
            <person name="Sykes S."/>
            <person name="Wortman J."/>
            <person name="Nusbaum C."/>
            <person name="Birren B."/>
        </authorList>
    </citation>
    <scope>NUCLEOTIDE SEQUENCE [LARGE SCALE GENOMIC DNA]</scope>
    <source>
        <strain evidence="3">APO3</strain>
    </source>
</reference>
<dbReference type="EMBL" id="KI913264">
    <property type="protein sequence ID" value="ETV64921.1"/>
    <property type="molecule type" value="Genomic_DNA"/>
</dbReference>
<organism evidence="3">
    <name type="scientific">Aphanomyces astaci</name>
    <name type="common">Crayfish plague agent</name>
    <dbReference type="NCBI Taxonomy" id="112090"/>
    <lineage>
        <taxon>Eukaryota</taxon>
        <taxon>Sar</taxon>
        <taxon>Stramenopiles</taxon>
        <taxon>Oomycota</taxon>
        <taxon>Saprolegniomycetes</taxon>
        <taxon>Saprolegniales</taxon>
        <taxon>Verrucalvaceae</taxon>
        <taxon>Aphanomyces</taxon>
    </lineage>
</organism>
<evidence type="ECO:0000313" key="3">
    <source>
        <dbReference type="EMBL" id="ETV64921.1"/>
    </source>
</evidence>
<evidence type="ECO:0000256" key="2">
    <source>
        <dbReference type="SAM" id="SignalP"/>
    </source>
</evidence>
<evidence type="ECO:0008006" key="4">
    <source>
        <dbReference type="Google" id="ProtNLM"/>
    </source>
</evidence>
<dbReference type="OrthoDB" id="167158at2759"/>
<name>W4FDK3_APHAT</name>
<feature type="compositionally biased region" description="Polar residues" evidence="1">
    <location>
        <begin position="52"/>
        <end position="65"/>
    </location>
</feature>
<evidence type="ECO:0000256" key="1">
    <source>
        <dbReference type="SAM" id="MobiDB-lite"/>
    </source>
</evidence>
<keyword evidence="2" id="KW-0732">Signal</keyword>
<feature type="compositionally biased region" description="Low complexity" evidence="1">
    <location>
        <begin position="35"/>
        <end position="51"/>
    </location>
</feature>
<accession>W4FDK3</accession>
<dbReference type="RefSeq" id="XP_009845618.1">
    <property type="nucleotide sequence ID" value="XM_009847316.1"/>
</dbReference>
<dbReference type="GeneID" id="20820282"/>